<reference evidence="7" key="2">
    <citation type="submission" date="2023-06" db="EMBL/GenBank/DDBJ databases">
        <title>Identification and characterization of horizontal gene transfer across gut microbiota members of farm animals based on homology search.</title>
        <authorList>
            <person name="Zeman M."/>
            <person name="Kubasova T."/>
            <person name="Jahodarova E."/>
            <person name="Nykrynova M."/>
            <person name="Rychlik I."/>
        </authorList>
    </citation>
    <scope>NUCLEOTIDE SEQUENCE [LARGE SCALE GENOMIC DNA]</scope>
    <source>
        <strain evidence="7">ET39</strain>
    </source>
</reference>
<feature type="coiled-coil region" evidence="1">
    <location>
        <begin position="203"/>
        <end position="230"/>
    </location>
</feature>
<dbReference type="Proteomes" id="UP001529340">
    <property type="component" value="Unassembled WGS sequence"/>
</dbReference>
<keyword evidence="3" id="KW-0472">Membrane</keyword>
<accession>A0ABT7UC55</accession>
<evidence type="ECO:0000256" key="1">
    <source>
        <dbReference type="SAM" id="Coils"/>
    </source>
</evidence>
<evidence type="ECO:0000256" key="2">
    <source>
        <dbReference type="SAM" id="MobiDB-lite"/>
    </source>
</evidence>
<feature type="compositionally biased region" description="Basic and acidic residues" evidence="2">
    <location>
        <begin position="1030"/>
        <end position="1051"/>
    </location>
</feature>
<keyword evidence="4" id="KW-0732">Signal</keyword>
<feature type="region of interest" description="Disordered" evidence="2">
    <location>
        <begin position="1026"/>
        <end position="1051"/>
    </location>
</feature>
<feature type="transmembrane region" description="Helical" evidence="3">
    <location>
        <begin position="1061"/>
        <end position="1079"/>
    </location>
</feature>
<evidence type="ECO:0000313" key="7">
    <source>
        <dbReference type="Proteomes" id="UP001529340"/>
    </source>
</evidence>
<dbReference type="Gene3D" id="1.20.1270.90">
    <property type="entry name" value="AF1782-like"/>
    <property type="match status" value="1"/>
</dbReference>
<keyword evidence="3" id="KW-0812">Transmembrane</keyword>
<feature type="signal peptide" evidence="4">
    <location>
        <begin position="1"/>
        <end position="21"/>
    </location>
</feature>
<dbReference type="Gene3D" id="2.60.40.10">
    <property type="entry name" value="Immunoglobulins"/>
    <property type="match status" value="1"/>
</dbReference>
<dbReference type="EMBL" id="JAUDCG010000008">
    <property type="protein sequence ID" value="MDM8156568.1"/>
    <property type="molecule type" value="Genomic_DNA"/>
</dbReference>
<keyword evidence="3" id="KW-1133">Transmembrane helix</keyword>
<dbReference type="Gene3D" id="1.20.1270.70">
    <property type="entry name" value="Designed single chain three-helix bundle"/>
    <property type="match status" value="2"/>
</dbReference>
<dbReference type="RefSeq" id="WP_289607038.1">
    <property type="nucleotide sequence ID" value="NZ_JAUDCG010000008.1"/>
</dbReference>
<feature type="chain" id="PRO_5045923270" evidence="4">
    <location>
        <begin position="22"/>
        <end position="1086"/>
    </location>
</feature>
<keyword evidence="7" id="KW-1185">Reference proteome</keyword>
<dbReference type="InterPro" id="IPR032179">
    <property type="entry name" value="Cry22Aa_Ig-like"/>
</dbReference>
<sequence length="1086" mass="121916">MKKLKKMASKFFGAVLALAMALTVVPVMEIQANEEKMVTMTVDGTEIDLTSYLRRFTDGELYDHPYVLETALSENPELSFQASEIVDQVTMRCEGINGSSEWKLASGAAPITHREMSLFNSSMYGNNKYNIAVRIDHKFYYFSIEVKNYTLPSIDALKAKLAEAKAIKADGYTEESYAELQAVIKSASLTVSMNQNKLWNADQKKFDTRLAELEQAIEQLTLEGGEADKQQLVEKIAEAKTYYEGVTYPNPKQKELQQYVEETAQPVADTETDQKEIDQTTFDLAEKILDYVVYDGDLKAASGLQLSYDDGLSQLKEKVAEGTALLEQEMSDDLDSDLEKIDQKISEIEEAIAYLKSQETKPEILNAISYENGTLTLELNCRPYSKHSYDILHGGGHPSSLTWEYNQEDGKHLCKNSKPFEEGPQFFLLQFSPRWNNEGAQWSPFRYWISIDEEGHVDYGLANNADAQLVIHAPDGDIVVEADAQQPTVVQLEPGTSSLNATVSGVLLYDAAIQQDGETIQTIQADGTHEQMELSFADAEGQLSAGTYEIMVRSYRSGAPHDRYLTDTFTIDLQLQEADKSKLQALYDETADYQPENIDGYEKFHEERDEAKQILEDPSASQEDVDKQVIQLEGRYLYVQIQEMEKQYGDAVMDPTSDAFDTLYTSESLKPLMTTYKRYSSYYLANAKVLKQEDVDLMKTMLADYESAIAQLEQVKQTDLEEVGLNQDAMSSNKEQGTFTILEKRPIVVDGKIRYELTVRFDNSGIHPIFGESITDYKNVQTKFDRFNGYQNAKVTIQTYDDVFGPKKTSFIPDDAFEKLDPDTSLTRGFVFTTVVDADERYVTFTYTYNLDSSASAGYYYLADNAEILTPINAVPVIVADDVTIDVGDRFDDETALTFATASDQEDGDLSNQIIVLENTVDPTTEGVYSVTYQVSDSAGATSVKTIQVTVKEPQKPQPPVQVDKSALYELLKQYEGYVSSDYTVESWDPFKRAYDEAVTVYLDAEATQENVDDAYATLKEMAGQLVKQDTVEPDRPQQPEGEDKPEKDPVADTAVQHTGILPYAAFAILSLGAVLYIVNRKRTHE</sequence>
<name>A0ABT7UC55_9FIRM</name>
<dbReference type="Pfam" id="PF07554">
    <property type="entry name" value="FIVAR"/>
    <property type="match status" value="1"/>
</dbReference>
<proteinExistence type="predicted"/>
<evidence type="ECO:0000256" key="4">
    <source>
        <dbReference type="SAM" id="SignalP"/>
    </source>
</evidence>
<evidence type="ECO:0000259" key="5">
    <source>
        <dbReference type="Pfam" id="PF16403"/>
    </source>
</evidence>
<protein>
    <submittedName>
        <fullName evidence="6">DUF5011 domain-containing protein</fullName>
    </submittedName>
</protein>
<feature type="domain" description="Pesticidal crystal protein Cry22Aa Ig-like" evidence="5">
    <location>
        <begin position="881"/>
        <end position="951"/>
    </location>
</feature>
<gene>
    <name evidence="6" type="ORF">QUV96_02820</name>
</gene>
<comment type="caution">
    <text evidence="6">The sequence shown here is derived from an EMBL/GenBank/DDBJ whole genome shotgun (WGS) entry which is preliminary data.</text>
</comment>
<reference evidence="6 7" key="3">
    <citation type="submission" date="2023-06" db="EMBL/GenBank/DDBJ databases">
        <authorList>
            <person name="Zeman M."/>
            <person name="Kubasova T."/>
            <person name="Jahodarova E."/>
            <person name="Nykrynova M."/>
            <person name="Rychlik I."/>
        </authorList>
    </citation>
    <scope>NUCLEOTIDE SEQUENCE [LARGE SCALE GENOMIC DNA]</scope>
    <source>
        <strain evidence="6 7">ET39</strain>
    </source>
</reference>
<keyword evidence="1" id="KW-0175">Coiled coil</keyword>
<evidence type="ECO:0000256" key="3">
    <source>
        <dbReference type="SAM" id="Phobius"/>
    </source>
</evidence>
<evidence type="ECO:0000313" key="6">
    <source>
        <dbReference type="EMBL" id="MDM8156568.1"/>
    </source>
</evidence>
<reference evidence="6 7" key="1">
    <citation type="submission" date="2023-06" db="EMBL/GenBank/DDBJ databases">
        <title>Identification and characterization of horizontal gene transfer across gut microbiota members of farm animals based on homology search.</title>
        <authorList>
            <person name="Schwarzerova J."/>
            <person name="Nykrynova M."/>
            <person name="Jureckova K."/>
            <person name="Cejkova D."/>
            <person name="Rychlik I."/>
        </authorList>
    </citation>
    <scope>NUCLEOTIDE SEQUENCE [LARGE SCALE GENOMIC DNA]</scope>
    <source>
        <strain evidence="6 7">ET39</strain>
    </source>
</reference>
<feature type="coiled-coil region" evidence="1">
    <location>
        <begin position="331"/>
        <end position="358"/>
    </location>
</feature>
<organism evidence="6 7">
    <name type="scientific">Amedibacillus dolichus</name>
    <dbReference type="NCBI Taxonomy" id="31971"/>
    <lineage>
        <taxon>Bacteria</taxon>
        <taxon>Bacillati</taxon>
        <taxon>Bacillota</taxon>
        <taxon>Erysipelotrichia</taxon>
        <taxon>Erysipelotrichales</taxon>
        <taxon>Erysipelotrichaceae</taxon>
        <taxon>Amedibacillus</taxon>
    </lineage>
</organism>
<feature type="coiled-coil region" evidence="1">
    <location>
        <begin position="695"/>
        <end position="722"/>
    </location>
</feature>
<dbReference type="InterPro" id="IPR013783">
    <property type="entry name" value="Ig-like_fold"/>
</dbReference>
<dbReference type="Pfam" id="PF16403">
    <property type="entry name" value="Bact_surface_Ig-like"/>
    <property type="match status" value="1"/>
</dbReference>